<evidence type="ECO:0000313" key="1">
    <source>
        <dbReference type="EMBL" id="KAJ2802070.1"/>
    </source>
</evidence>
<keyword evidence="2" id="KW-1185">Reference proteome</keyword>
<comment type="caution">
    <text evidence="1">The sequence shown here is derived from an EMBL/GenBank/DDBJ whole genome shotgun (WGS) entry which is preliminary data.</text>
</comment>
<dbReference type="EMBL" id="JANBUN010000671">
    <property type="protein sequence ID" value="KAJ2802070.1"/>
    <property type="molecule type" value="Genomic_DNA"/>
</dbReference>
<proteinExistence type="predicted"/>
<name>A0ACC1L704_9FUNG</name>
<dbReference type="Proteomes" id="UP001140087">
    <property type="component" value="Unassembled WGS sequence"/>
</dbReference>
<organism evidence="1 2">
    <name type="scientific">Coemansia helicoidea</name>
    <dbReference type="NCBI Taxonomy" id="1286919"/>
    <lineage>
        <taxon>Eukaryota</taxon>
        <taxon>Fungi</taxon>
        <taxon>Fungi incertae sedis</taxon>
        <taxon>Zoopagomycota</taxon>
        <taxon>Kickxellomycotina</taxon>
        <taxon>Kickxellomycetes</taxon>
        <taxon>Kickxellales</taxon>
        <taxon>Kickxellaceae</taxon>
        <taxon>Coemansia</taxon>
    </lineage>
</organism>
<protein>
    <submittedName>
        <fullName evidence="1">Uncharacterized protein</fullName>
    </submittedName>
</protein>
<evidence type="ECO:0000313" key="2">
    <source>
        <dbReference type="Proteomes" id="UP001140087"/>
    </source>
</evidence>
<accession>A0ACC1L704</accession>
<gene>
    <name evidence="1" type="ORF">H4R21_002560</name>
</gene>
<sequence length="197" mass="21283">MAAPRQLVSYDDLCYGESDAGASAACAPCDSPRSRPEQRDDVGGSDHDDDDDVAATHAEKWDDTDLIRAWDSNIASYRQTHAAMMEDGEYMSRQHEQESRVGQWAPVAEDVPSRKRPRTAALSAPGGPACSSIEEWALQLEAPQTEEDALHKLNMAWYYVGYYAACYQGFRSATAPAGAPAAAPDTDPEAGPGAEDL</sequence>
<reference evidence="1" key="1">
    <citation type="submission" date="2022-07" db="EMBL/GenBank/DDBJ databases">
        <title>Phylogenomic reconstructions and comparative analyses of Kickxellomycotina fungi.</title>
        <authorList>
            <person name="Reynolds N.K."/>
            <person name="Stajich J.E."/>
            <person name="Barry K."/>
            <person name="Grigoriev I.V."/>
            <person name="Crous P."/>
            <person name="Smith M.E."/>
        </authorList>
    </citation>
    <scope>NUCLEOTIDE SEQUENCE</scope>
    <source>
        <strain evidence="1">BCRC 34780</strain>
    </source>
</reference>